<sequence>MKWIVEPKLNQRDFVIRNQWLSSDYMFPAANVTHADEVLSELQTGKQRESSEGSIRIENHQQDLVGSLPILLPLEIRFLLFGVR</sequence>
<dbReference type="AlphaFoldDB" id="A0A380U6P7"/>
<evidence type="ECO:0000313" key="1">
    <source>
        <dbReference type="EMBL" id="SUT96194.1"/>
    </source>
</evidence>
<organism evidence="1 2">
    <name type="scientific">[Actinobacillus] rossii</name>
    <dbReference type="NCBI Taxonomy" id="123820"/>
    <lineage>
        <taxon>Bacteria</taxon>
        <taxon>Pseudomonadati</taxon>
        <taxon>Pseudomonadota</taxon>
        <taxon>Gammaproteobacteria</taxon>
        <taxon>Pasteurellales</taxon>
        <taxon>Pasteurellaceae</taxon>
    </lineage>
</organism>
<accession>A0A380U6P7</accession>
<keyword evidence="2" id="KW-1185">Reference proteome</keyword>
<evidence type="ECO:0000313" key="2">
    <source>
        <dbReference type="Proteomes" id="UP000254649"/>
    </source>
</evidence>
<name>A0A380U6P7_9PAST</name>
<protein>
    <submittedName>
        <fullName evidence="1">Uncharacterized protein</fullName>
    </submittedName>
</protein>
<dbReference type="EMBL" id="UFRQ01000003">
    <property type="protein sequence ID" value="SUT96194.1"/>
    <property type="molecule type" value="Genomic_DNA"/>
</dbReference>
<proteinExistence type="predicted"/>
<reference evidence="1 2" key="1">
    <citation type="submission" date="2018-06" db="EMBL/GenBank/DDBJ databases">
        <authorList>
            <consortium name="Pathogen Informatics"/>
            <person name="Doyle S."/>
        </authorList>
    </citation>
    <scope>NUCLEOTIDE SEQUENCE [LARGE SCALE GENOMIC DNA]</scope>
    <source>
        <strain evidence="1 2">NCTC10801</strain>
    </source>
</reference>
<dbReference type="Proteomes" id="UP000254649">
    <property type="component" value="Unassembled WGS sequence"/>
</dbReference>
<gene>
    <name evidence="1" type="ORF">NCTC10801_02658</name>
</gene>